<dbReference type="InterPro" id="IPR052186">
    <property type="entry name" value="Hydantoin_racemase-like"/>
</dbReference>
<accession>A0A3G2R903</accession>
<comment type="similarity">
    <text evidence="1">Belongs to the HyuE racemase family.</text>
</comment>
<dbReference type="Pfam" id="PF01177">
    <property type="entry name" value="Asp_Glu_race"/>
    <property type="match status" value="1"/>
</dbReference>
<evidence type="ECO:0008006" key="4">
    <source>
        <dbReference type="Google" id="ProtNLM"/>
    </source>
</evidence>
<dbReference type="AlphaFoldDB" id="A0A3G2R903"/>
<evidence type="ECO:0000256" key="1">
    <source>
        <dbReference type="ARBA" id="ARBA00038414"/>
    </source>
</evidence>
<sequence>MKKIMLVTPVSVTEFDRLAENRVREIGIPDNIKVECCSLKMGPASIETIYDESFATVALIRYIEEMTEENGRIPFDAIVINCFADPGVDALRELLDIPVVGVGESAISLASLIAPRFSIVSIQKNSVPHAHKRLSTMGISSRVASVYGIELPILDLGKSKDVVINMISEAGEKAITRDAADALVLGCTGMADLAGIVSKRLNVPVIEPTSAGIWAAISMVSIGITHGRNWMYTPVDVTKLKWEG</sequence>
<proteinExistence type="inferred from homology"/>
<evidence type="ECO:0000313" key="3">
    <source>
        <dbReference type="Proteomes" id="UP000280960"/>
    </source>
</evidence>
<protein>
    <recommendedName>
        <fullName evidence="4">Hydrogenase expression protein HupH</fullName>
    </recommendedName>
</protein>
<organism evidence="2 3">
    <name type="scientific">Biomaibacter acetigenes</name>
    <dbReference type="NCBI Taxonomy" id="2316383"/>
    <lineage>
        <taxon>Bacteria</taxon>
        <taxon>Bacillati</taxon>
        <taxon>Bacillota</taxon>
        <taxon>Clostridia</taxon>
        <taxon>Thermosediminibacterales</taxon>
        <taxon>Tepidanaerobacteraceae</taxon>
        <taxon>Biomaibacter</taxon>
    </lineage>
</organism>
<dbReference type="PANTHER" id="PTHR28047">
    <property type="entry name" value="PROTEIN DCG1"/>
    <property type="match status" value="1"/>
</dbReference>
<dbReference type="KEGG" id="bacg:D2962_15750"/>
<dbReference type="Gene3D" id="3.40.50.12500">
    <property type="match status" value="1"/>
</dbReference>
<dbReference type="GO" id="GO:0047661">
    <property type="term" value="F:amino-acid racemase activity"/>
    <property type="evidence" value="ECO:0007669"/>
    <property type="project" value="InterPro"/>
</dbReference>
<dbReference type="InterPro" id="IPR015942">
    <property type="entry name" value="Asp/Glu/hydantoin_racemase"/>
</dbReference>
<dbReference type="Proteomes" id="UP000280960">
    <property type="component" value="Chromosome"/>
</dbReference>
<name>A0A3G2R903_9FIRM</name>
<dbReference type="RefSeq" id="WP_122015538.1">
    <property type="nucleotide sequence ID" value="NZ_CP033169.1"/>
</dbReference>
<dbReference type="PANTHER" id="PTHR28047:SF5">
    <property type="entry name" value="PROTEIN DCG1"/>
    <property type="match status" value="1"/>
</dbReference>
<keyword evidence="3" id="KW-1185">Reference proteome</keyword>
<dbReference type="InterPro" id="IPR053714">
    <property type="entry name" value="Iso_Racemase_Enz_sf"/>
</dbReference>
<reference evidence="2 3" key="1">
    <citation type="submission" date="2018-10" db="EMBL/GenBank/DDBJ databases">
        <authorList>
            <person name="Zhang X."/>
        </authorList>
    </citation>
    <scope>NUCLEOTIDE SEQUENCE [LARGE SCALE GENOMIC DNA]</scope>
    <source>
        <strain evidence="2 3">SK-G1</strain>
    </source>
</reference>
<evidence type="ECO:0000313" key="2">
    <source>
        <dbReference type="EMBL" id="AYO31865.1"/>
    </source>
</evidence>
<dbReference type="EMBL" id="CP033169">
    <property type="protein sequence ID" value="AYO31865.1"/>
    <property type="molecule type" value="Genomic_DNA"/>
</dbReference>
<gene>
    <name evidence="2" type="ORF">D2962_15750</name>
</gene>